<name>A0ABM6F9M4_9BURK</name>
<reference evidence="1 2" key="1">
    <citation type="submission" date="2016-10" db="EMBL/GenBank/DDBJ databases">
        <title>Complete genome sequences of three Cupriavidus strains isolated from various Malaysian environments.</title>
        <authorList>
            <person name="Abdullah A.A.-A."/>
            <person name="Shafie N.A.H."/>
            <person name="Lau N.S."/>
        </authorList>
    </citation>
    <scope>NUCLEOTIDE SEQUENCE [LARGE SCALE GENOMIC DNA]</scope>
    <source>
        <strain evidence="1 2">USMAA1020</strain>
    </source>
</reference>
<organism evidence="1 2">
    <name type="scientific">Cupriavidus malaysiensis</name>
    <dbReference type="NCBI Taxonomy" id="367825"/>
    <lineage>
        <taxon>Bacteria</taxon>
        <taxon>Pseudomonadati</taxon>
        <taxon>Pseudomonadota</taxon>
        <taxon>Betaproteobacteria</taxon>
        <taxon>Burkholderiales</taxon>
        <taxon>Burkholderiaceae</taxon>
        <taxon>Cupriavidus</taxon>
    </lineage>
</organism>
<keyword evidence="2" id="KW-1185">Reference proteome</keyword>
<dbReference type="SUPFAM" id="SSF54427">
    <property type="entry name" value="NTF2-like"/>
    <property type="match status" value="1"/>
</dbReference>
<proteinExistence type="predicted"/>
<accession>A0ABM6F9M4</accession>
<dbReference type="Gene3D" id="3.10.450.50">
    <property type="match status" value="1"/>
</dbReference>
<sequence>MSHPASSAQALIETYIRAKDENRPHRMAAAFAADAQLRMTVKTEAIAFPAATEGLAQISDVLVRRFGQRYDNVYTFCLGTPPAPDADAFTCAWLVGMSDKDSGGVRVGCGSYDWRFAMGEPRRVQSLEIVIEAMEILAPEAAHDVLDGWLARLPYPWCGAAQARARAPALDGLAPVLQFLAAVGS</sequence>
<evidence type="ECO:0008006" key="3">
    <source>
        <dbReference type="Google" id="ProtNLM"/>
    </source>
</evidence>
<dbReference type="RefSeq" id="WP_071017562.1">
    <property type="nucleotide sequence ID" value="NZ_CP017755.1"/>
</dbReference>
<dbReference type="EMBL" id="CP017755">
    <property type="protein sequence ID" value="AOZ08333.1"/>
    <property type="molecule type" value="Genomic_DNA"/>
</dbReference>
<evidence type="ECO:0000313" key="2">
    <source>
        <dbReference type="Proteomes" id="UP000177515"/>
    </source>
</evidence>
<evidence type="ECO:0000313" key="1">
    <source>
        <dbReference type="EMBL" id="AOZ08333.1"/>
    </source>
</evidence>
<protein>
    <recommendedName>
        <fullName evidence="3">SnoaL-like domain-containing protein</fullName>
    </recommendedName>
</protein>
<dbReference type="InterPro" id="IPR032710">
    <property type="entry name" value="NTF2-like_dom_sf"/>
</dbReference>
<dbReference type="Proteomes" id="UP000177515">
    <property type="component" value="Chromosome 2"/>
</dbReference>
<gene>
    <name evidence="1" type="ORF">BKK80_20345</name>
</gene>